<dbReference type="InterPro" id="IPR036388">
    <property type="entry name" value="WH-like_DNA-bd_sf"/>
</dbReference>
<dbReference type="PRINTS" id="PR00053">
    <property type="entry name" value="FORKHEAD"/>
</dbReference>
<keyword evidence="2 3" id="KW-0539">Nucleus</keyword>
<dbReference type="InterPro" id="IPR030456">
    <property type="entry name" value="TF_fork_head_CS_2"/>
</dbReference>
<accession>A0ABP0GEH2</accession>
<keyword evidence="7" id="KW-1185">Reference proteome</keyword>
<name>A0ABP0GEH2_CLALP</name>
<dbReference type="Gene3D" id="1.10.10.10">
    <property type="entry name" value="Winged helix-like DNA-binding domain superfamily/Winged helix DNA-binding domain"/>
    <property type="match status" value="1"/>
</dbReference>
<dbReference type="InterPro" id="IPR050211">
    <property type="entry name" value="FOX_domain-containing"/>
</dbReference>
<feature type="region of interest" description="Disordered" evidence="4">
    <location>
        <begin position="1"/>
        <end position="53"/>
    </location>
</feature>
<evidence type="ECO:0000256" key="3">
    <source>
        <dbReference type="PROSITE-ProRule" id="PRU00089"/>
    </source>
</evidence>
<reference evidence="6 7" key="1">
    <citation type="submission" date="2024-02" db="EMBL/GenBank/DDBJ databases">
        <authorList>
            <person name="Daric V."/>
            <person name="Darras S."/>
        </authorList>
    </citation>
    <scope>NUCLEOTIDE SEQUENCE [LARGE SCALE GENOMIC DNA]</scope>
</reference>
<feature type="DNA-binding region" description="Fork-head" evidence="3">
    <location>
        <begin position="85"/>
        <end position="179"/>
    </location>
</feature>
<feature type="compositionally biased region" description="Basic and acidic residues" evidence="4">
    <location>
        <begin position="44"/>
        <end position="53"/>
    </location>
</feature>
<evidence type="ECO:0000313" key="7">
    <source>
        <dbReference type="Proteomes" id="UP001642483"/>
    </source>
</evidence>
<gene>
    <name evidence="6" type="ORF">CVLEPA_LOCUS21283</name>
</gene>
<dbReference type="Proteomes" id="UP001642483">
    <property type="component" value="Unassembled WGS sequence"/>
</dbReference>
<comment type="subcellular location">
    <subcellularLocation>
        <location evidence="3">Nucleus</location>
    </subcellularLocation>
</comment>
<dbReference type="PANTHER" id="PTHR11829:SF402">
    <property type="entry name" value="FORK HEAD DOMAIN-CONTAINING PROTEIN FD3-RELATED"/>
    <property type="match status" value="1"/>
</dbReference>
<feature type="domain" description="Fork-head" evidence="5">
    <location>
        <begin position="85"/>
        <end position="179"/>
    </location>
</feature>
<dbReference type="PANTHER" id="PTHR11829">
    <property type="entry name" value="FORKHEAD BOX PROTEIN"/>
    <property type="match status" value="1"/>
</dbReference>
<evidence type="ECO:0000256" key="4">
    <source>
        <dbReference type="SAM" id="MobiDB-lite"/>
    </source>
</evidence>
<evidence type="ECO:0000313" key="6">
    <source>
        <dbReference type="EMBL" id="CAK8689251.1"/>
    </source>
</evidence>
<feature type="compositionally biased region" description="Low complexity" evidence="4">
    <location>
        <begin position="26"/>
        <end position="42"/>
    </location>
</feature>
<keyword evidence="1 3" id="KW-0238">DNA-binding</keyword>
<feature type="compositionally biased region" description="Low complexity" evidence="4">
    <location>
        <begin position="1"/>
        <end position="14"/>
    </location>
</feature>
<dbReference type="SUPFAM" id="SSF46785">
    <property type="entry name" value="Winged helix' DNA-binding domain"/>
    <property type="match status" value="1"/>
</dbReference>
<dbReference type="EMBL" id="CAWYQH010000108">
    <property type="protein sequence ID" value="CAK8689251.1"/>
    <property type="molecule type" value="Genomic_DNA"/>
</dbReference>
<dbReference type="InterPro" id="IPR001766">
    <property type="entry name" value="Fork_head_dom"/>
</dbReference>
<dbReference type="InterPro" id="IPR036390">
    <property type="entry name" value="WH_DNA-bd_sf"/>
</dbReference>
<feature type="region of interest" description="Disordered" evidence="4">
    <location>
        <begin position="331"/>
        <end position="354"/>
    </location>
</feature>
<proteinExistence type="predicted"/>
<organism evidence="6 7">
    <name type="scientific">Clavelina lepadiformis</name>
    <name type="common">Light-bulb sea squirt</name>
    <name type="synonym">Ascidia lepadiformis</name>
    <dbReference type="NCBI Taxonomy" id="159417"/>
    <lineage>
        <taxon>Eukaryota</taxon>
        <taxon>Metazoa</taxon>
        <taxon>Chordata</taxon>
        <taxon>Tunicata</taxon>
        <taxon>Ascidiacea</taxon>
        <taxon>Aplousobranchia</taxon>
        <taxon>Clavelinidae</taxon>
        <taxon>Clavelina</taxon>
    </lineage>
</organism>
<evidence type="ECO:0000259" key="5">
    <source>
        <dbReference type="PROSITE" id="PS50039"/>
    </source>
</evidence>
<dbReference type="PROSITE" id="PS00658">
    <property type="entry name" value="FORK_HEAD_2"/>
    <property type="match status" value="1"/>
</dbReference>
<sequence length="354" mass="39771">MAEPPSSLESSVESGARKDVEMNVTSVSAPFSSESSAAESSFRGPKENEMNYDKDGAKYKEDFAAITSSENSHDTLDKEGKKRDKPPYSYIALITMSILQAPEKKLTLNGICEFIMNRFPYYKEKFPAWQNSIRHNLSLNDCFVKTPRKAGNPGKGNYWTMDPNAENMFDDGSFLRRRKRFKRSQRDVFQDRTMAASVKGIGANPYGRPFGVYPTSQATFMPALANPYAYMNPLPPNVPLISTQEFASQQVTSLGFSFPQFSQYRPSHCFLSPSESFPCTPDYQSFPMFSKHAGRGLHEIAPLQSPNTARLPDKKSLSLFSIDALIGKTKFSSREEDRPSFSDSNPIHHLLHTD</sequence>
<evidence type="ECO:0000256" key="2">
    <source>
        <dbReference type="ARBA" id="ARBA00023242"/>
    </source>
</evidence>
<evidence type="ECO:0000256" key="1">
    <source>
        <dbReference type="ARBA" id="ARBA00023125"/>
    </source>
</evidence>
<dbReference type="Pfam" id="PF00250">
    <property type="entry name" value="Forkhead"/>
    <property type="match status" value="1"/>
</dbReference>
<dbReference type="SMART" id="SM00339">
    <property type="entry name" value="FH"/>
    <property type="match status" value="1"/>
</dbReference>
<dbReference type="PROSITE" id="PS50039">
    <property type="entry name" value="FORK_HEAD_3"/>
    <property type="match status" value="1"/>
</dbReference>
<protein>
    <recommendedName>
        <fullName evidence="5">Fork-head domain-containing protein</fullName>
    </recommendedName>
</protein>
<comment type="caution">
    <text evidence="6">The sequence shown here is derived from an EMBL/GenBank/DDBJ whole genome shotgun (WGS) entry which is preliminary data.</text>
</comment>